<evidence type="ECO:0000313" key="2">
    <source>
        <dbReference type="EMBL" id="MDR7364048.1"/>
    </source>
</evidence>
<dbReference type="Proteomes" id="UP001183648">
    <property type="component" value="Unassembled WGS sequence"/>
</dbReference>
<organism evidence="2 3">
    <name type="scientific">Nocardioides marmoribigeumensis</name>
    <dbReference type="NCBI Taxonomy" id="433649"/>
    <lineage>
        <taxon>Bacteria</taxon>
        <taxon>Bacillati</taxon>
        <taxon>Actinomycetota</taxon>
        <taxon>Actinomycetes</taxon>
        <taxon>Propionibacteriales</taxon>
        <taxon>Nocardioidaceae</taxon>
        <taxon>Nocardioides</taxon>
    </lineage>
</organism>
<name>A0ABU2C062_9ACTN</name>
<keyword evidence="1" id="KW-0472">Membrane</keyword>
<reference evidence="2 3" key="1">
    <citation type="submission" date="2023-07" db="EMBL/GenBank/DDBJ databases">
        <title>Sequencing the genomes of 1000 actinobacteria strains.</title>
        <authorList>
            <person name="Klenk H.-P."/>
        </authorList>
    </citation>
    <scope>NUCLEOTIDE SEQUENCE [LARGE SCALE GENOMIC DNA]</scope>
    <source>
        <strain evidence="2 3">DSM 19426</strain>
    </source>
</reference>
<feature type="transmembrane region" description="Helical" evidence="1">
    <location>
        <begin position="18"/>
        <end position="38"/>
    </location>
</feature>
<keyword evidence="1" id="KW-0812">Transmembrane</keyword>
<dbReference type="EMBL" id="JAVDYG010000001">
    <property type="protein sequence ID" value="MDR7364048.1"/>
    <property type="molecule type" value="Genomic_DNA"/>
</dbReference>
<gene>
    <name evidence="2" type="ORF">J2S63_003601</name>
</gene>
<sequence length="42" mass="4403">MLSSQATRTVRGRRASGALARGALVAGVVTLCAVAHRVRARR</sequence>
<keyword evidence="3" id="KW-1185">Reference proteome</keyword>
<evidence type="ECO:0000256" key="1">
    <source>
        <dbReference type="SAM" id="Phobius"/>
    </source>
</evidence>
<accession>A0ABU2C062</accession>
<evidence type="ECO:0000313" key="3">
    <source>
        <dbReference type="Proteomes" id="UP001183648"/>
    </source>
</evidence>
<keyword evidence="1" id="KW-1133">Transmembrane helix</keyword>
<protein>
    <submittedName>
        <fullName evidence="2">Uncharacterized protein</fullName>
    </submittedName>
</protein>
<comment type="caution">
    <text evidence="2">The sequence shown here is derived from an EMBL/GenBank/DDBJ whole genome shotgun (WGS) entry which is preliminary data.</text>
</comment>
<proteinExistence type="predicted"/>